<feature type="compositionally biased region" description="Acidic residues" evidence="3">
    <location>
        <begin position="250"/>
        <end position="282"/>
    </location>
</feature>
<evidence type="ECO:0000313" key="5">
    <source>
        <dbReference type="EMBL" id="KAK9419815.1"/>
    </source>
</evidence>
<accession>A0ABR2UYR3</accession>
<organism evidence="5 6">
    <name type="scientific">Seiridium unicorne</name>
    <dbReference type="NCBI Taxonomy" id="138068"/>
    <lineage>
        <taxon>Eukaryota</taxon>
        <taxon>Fungi</taxon>
        <taxon>Dikarya</taxon>
        <taxon>Ascomycota</taxon>
        <taxon>Pezizomycotina</taxon>
        <taxon>Sordariomycetes</taxon>
        <taxon>Xylariomycetidae</taxon>
        <taxon>Amphisphaeriales</taxon>
        <taxon>Sporocadaceae</taxon>
        <taxon>Seiridium</taxon>
    </lineage>
</organism>
<evidence type="ECO:0000313" key="6">
    <source>
        <dbReference type="Proteomes" id="UP001408356"/>
    </source>
</evidence>
<protein>
    <recommendedName>
        <fullName evidence="4">GDP/GTP exchange factor Sec2 N-terminal domain-containing protein</fullName>
    </recommendedName>
</protein>
<keyword evidence="6" id="KW-1185">Reference proteome</keyword>
<dbReference type="Gene3D" id="6.10.140.910">
    <property type="match status" value="1"/>
</dbReference>
<evidence type="ECO:0000256" key="1">
    <source>
        <dbReference type="ARBA" id="ARBA00023054"/>
    </source>
</evidence>
<comment type="caution">
    <text evidence="5">The sequence shown here is derived from an EMBL/GenBank/DDBJ whole genome shotgun (WGS) entry which is preliminary data.</text>
</comment>
<dbReference type="PANTHER" id="PTHR14430:SF4">
    <property type="entry name" value="GDP_GTP EXCHANGE FACTOR SEC2 N-TERMINAL DOMAIN-CONTAINING PROTEIN"/>
    <property type="match status" value="1"/>
</dbReference>
<dbReference type="PANTHER" id="PTHR14430">
    <property type="entry name" value="RABIN3-RELATED"/>
    <property type="match status" value="1"/>
</dbReference>
<evidence type="ECO:0000259" key="4">
    <source>
        <dbReference type="Pfam" id="PF06428"/>
    </source>
</evidence>
<dbReference type="Pfam" id="PF06428">
    <property type="entry name" value="Sec2p"/>
    <property type="match status" value="1"/>
</dbReference>
<dbReference type="EMBL" id="JARVKF010000288">
    <property type="protein sequence ID" value="KAK9419815.1"/>
    <property type="molecule type" value="Genomic_DNA"/>
</dbReference>
<dbReference type="SUPFAM" id="SSF144284">
    <property type="entry name" value="Sec2 N-terminal region"/>
    <property type="match status" value="1"/>
</dbReference>
<dbReference type="Proteomes" id="UP001408356">
    <property type="component" value="Unassembled WGS sequence"/>
</dbReference>
<sequence>MTVNTSPCCPNCGTAILSPKAASDPTAALLAAQKQIADLQAQVRLLNQKATAAVDRWADYEDELSRLRAASTSTASTTTAPSHYKTHTPTPSQGGTASNPASSPRASFLNAGANRISQLLSPRKSTPNLSSASRASISAPALPIPMSPMGGGLPSPVPSTDDLMEALSREQSLRLAAEGKLDETSKEVEELSATLFEQANEMVATERKARAKLEERVGVLEKRDAEKRGRLERLEGAIGRIERVSRLLEEDTEEEEDTDEEEDEEEEEDDEDDEEEGEEKGD</sequence>
<dbReference type="InterPro" id="IPR009449">
    <property type="entry name" value="Sec2_N"/>
</dbReference>
<feature type="compositionally biased region" description="Polar residues" evidence="3">
    <location>
        <begin position="87"/>
        <end position="105"/>
    </location>
</feature>
<reference evidence="5 6" key="1">
    <citation type="journal article" date="2024" name="J. Plant Pathol.">
        <title>Sequence and assembly of the genome of Seiridium unicorne, isolate CBS 538.82, causal agent of cypress canker disease.</title>
        <authorList>
            <person name="Scali E."/>
            <person name="Rocca G.D."/>
            <person name="Danti R."/>
            <person name="Garbelotto M."/>
            <person name="Barberini S."/>
            <person name="Baroncelli R."/>
            <person name="Emiliani G."/>
        </authorList>
    </citation>
    <scope>NUCLEOTIDE SEQUENCE [LARGE SCALE GENOMIC DNA]</scope>
    <source>
        <strain evidence="5 6">BM-138-508</strain>
    </source>
</reference>
<keyword evidence="1 2" id="KW-0175">Coiled coil</keyword>
<feature type="region of interest" description="Disordered" evidence="3">
    <location>
        <begin position="241"/>
        <end position="282"/>
    </location>
</feature>
<dbReference type="InterPro" id="IPR040351">
    <property type="entry name" value="RAB3IL/RAB3IP/Sec2"/>
</dbReference>
<feature type="domain" description="GDP/GTP exchange factor Sec2 N-terminal" evidence="4">
    <location>
        <begin position="161"/>
        <end position="235"/>
    </location>
</feature>
<evidence type="ECO:0000256" key="2">
    <source>
        <dbReference type="SAM" id="Coils"/>
    </source>
</evidence>
<evidence type="ECO:0000256" key="3">
    <source>
        <dbReference type="SAM" id="MobiDB-lite"/>
    </source>
</evidence>
<feature type="region of interest" description="Disordered" evidence="3">
    <location>
        <begin position="69"/>
        <end position="107"/>
    </location>
</feature>
<feature type="compositionally biased region" description="Low complexity" evidence="3">
    <location>
        <begin position="69"/>
        <end position="82"/>
    </location>
</feature>
<feature type="coiled-coil region" evidence="2">
    <location>
        <begin position="29"/>
        <end position="56"/>
    </location>
</feature>
<name>A0ABR2UYR3_9PEZI</name>
<proteinExistence type="predicted"/>
<gene>
    <name evidence="5" type="ORF">SUNI508_07064</name>
</gene>